<keyword evidence="11" id="KW-0732">Signal</keyword>
<evidence type="ECO:0000256" key="10">
    <source>
        <dbReference type="SAM" id="MobiDB-lite"/>
    </source>
</evidence>
<evidence type="ECO:0000256" key="5">
    <source>
        <dbReference type="ARBA" id="ARBA00023145"/>
    </source>
</evidence>
<keyword evidence="2 9" id="KW-0645">Protease</keyword>
<comment type="similarity">
    <text evidence="1 9">Belongs to the peptidase S8 family.</text>
</comment>
<evidence type="ECO:0000256" key="7">
    <source>
        <dbReference type="ARBA" id="ARBA00023619"/>
    </source>
</evidence>
<dbReference type="GeneID" id="22910427"/>
<reference evidence="13" key="1">
    <citation type="submission" date="2013-12" db="EMBL/GenBank/DDBJ databases">
        <authorList>
            <person name="Omoto C.K."/>
            <person name="Sibley D."/>
            <person name="Venepally P."/>
            <person name="Hadjithomas M."/>
            <person name="Karamycheva S."/>
            <person name="Brunk B."/>
            <person name="Roos D."/>
            <person name="Caler E."/>
            <person name="Lorenzi H."/>
        </authorList>
    </citation>
    <scope>NUCLEOTIDE SEQUENCE</scope>
</reference>
<dbReference type="eggNOG" id="KOG1153">
    <property type="taxonomic scope" value="Eukaryota"/>
</dbReference>
<gene>
    <name evidence="13" type="ORF">GNI_004710</name>
</gene>
<name>A0A023BDJ2_GRENI</name>
<keyword evidence="14" id="KW-1185">Reference proteome</keyword>
<feature type="compositionally biased region" description="Basic and acidic residues" evidence="10">
    <location>
        <begin position="154"/>
        <end position="163"/>
    </location>
</feature>
<feature type="region of interest" description="Disordered" evidence="10">
    <location>
        <begin position="322"/>
        <end position="346"/>
    </location>
</feature>
<feature type="domain" description="Peptidase S8/S53" evidence="12">
    <location>
        <begin position="528"/>
        <end position="837"/>
    </location>
</feature>
<evidence type="ECO:0000256" key="11">
    <source>
        <dbReference type="SAM" id="SignalP"/>
    </source>
</evidence>
<feature type="region of interest" description="Disordered" evidence="10">
    <location>
        <begin position="56"/>
        <end position="193"/>
    </location>
</feature>
<dbReference type="SUPFAM" id="SSF52743">
    <property type="entry name" value="Subtilisin-like"/>
    <property type="match status" value="1"/>
</dbReference>
<feature type="active site" description="Charge relay system" evidence="8 9">
    <location>
        <position position="801"/>
    </location>
</feature>
<dbReference type="InterPro" id="IPR023828">
    <property type="entry name" value="Peptidase_S8_Ser-AS"/>
</dbReference>
<feature type="active site" description="Charge relay system" evidence="8 9">
    <location>
        <position position="589"/>
    </location>
</feature>
<dbReference type="InterPro" id="IPR036852">
    <property type="entry name" value="Peptidase_S8/S53_dom_sf"/>
</dbReference>
<accession>A0A023BDJ2</accession>
<comment type="catalytic activity">
    <reaction evidence="6">
        <text>Hydrolysis of proteins with broad specificity for peptide bonds, and a preference for a large uncharged residue in P1. Hydrolyzes peptide amides.</text>
        <dbReference type="EC" id="3.4.21.62"/>
    </reaction>
</comment>
<comment type="caution">
    <text evidence="13">The sequence shown here is derived from an EMBL/GenBank/DDBJ whole genome shotgun (WGS) entry which is preliminary data.</text>
</comment>
<feature type="compositionally biased region" description="Acidic residues" evidence="10">
    <location>
        <begin position="164"/>
        <end position="179"/>
    </location>
</feature>
<evidence type="ECO:0000313" key="13">
    <source>
        <dbReference type="EMBL" id="EZG88391.1"/>
    </source>
</evidence>
<feature type="chain" id="PRO_5001511732" description="subtilisin" evidence="11">
    <location>
        <begin position="20"/>
        <end position="938"/>
    </location>
</feature>
<organism evidence="13 14">
    <name type="scientific">Gregarina niphandrodes</name>
    <name type="common">Septate eugregarine</name>
    <dbReference type="NCBI Taxonomy" id="110365"/>
    <lineage>
        <taxon>Eukaryota</taxon>
        <taxon>Sar</taxon>
        <taxon>Alveolata</taxon>
        <taxon>Apicomplexa</taxon>
        <taxon>Conoidasida</taxon>
        <taxon>Gregarinasina</taxon>
        <taxon>Eugregarinorida</taxon>
        <taxon>Gregarinidae</taxon>
        <taxon>Gregarina</taxon>
    </lineage>
</organism>
<evidence type="ECO:0000259" key="12">
    <source>
        <dbReference type="Pfam" id="PF00082"/>
    </source>
</evidence>
<evidence type="ECO:0000313" key="14">
    <source>
        <dbReference type="Proteomes" id="UP000019763"/>
    </source>
</evidence>
<dbReference type="PANTHER" id="PTHR43399">
    <property type="entry name" value="SUBTILISIN-RELATED"/>
    <property type="match status" value="1"/>
</dbReference>
<dbReference type="InterPro" id="IPR015500">
    <property type="entry name" value="Peptidase_S8_subtilisin-rel"/>
</dbReference>
<dbReference type="PANTHER" id="PTHR43399:SF4">
    <property type="entry name" value="CELL WALL-ASSOCIATED PROTEASE"/>
    <property type="match status" value="1"/>
</dbReference>
<dbReference type="PRINTS" id="PR00723">
    <property type="entry name" value="SUBTILISIN"/>
</dbReference>
<feature type="compositionally biased region" description="Acidic residues" evidence="10">
    <location>
        <begin position="322"/>
        <end position="333"/>
    </location>
</feature>
<protein>
    <recommendedName>
        <fullName evidence="7">subtilisin</fullName>
        <ecNumber evidence="7">3.4.21.62</ecNumber>
    </recommendedName>
</protein>
<dbReference type="AlphaFoldDB" id="A0A023BDJ2"/>
<dbReference type="EC" id="3.4.21.62" evidence="7"/>
<dbReference type="Pfam" id="PF00082">
    <property type="entry name" value="Peptidase_S8"/>
    <property type="match status" value="1"/>
</dbReference>
<evidence type="ECO:0000256" key="4">
    <source>
        <dbReference type="ARBA" id="ARBA00022825"/>
    </source>
</evidence>
<feature type="signal peptide" evidence="11">
    <location>
        <begin position="1"/>
        <end position="19"/>
    </location>
</feature>
<dbReference type="PROSITE" id="PS51892">
    <property type="entry name" value="SUBTILASE"/>
    <property type="match status" value="1"/>
</dbReference>
<feature type="compositionally biased region" description="Acidic residues" evidence="10">
    <location>
        <begin position="120"/>
        <end position="153"/>
    </location>
</feature>
<evidence type="ECO:0000256" key="2">
    <source>
        <dbReference type="ARBA" id="ARBA00022670"/>
    </source>
</evidence>
<dbReference type="Gene3D" id="3.40.50.200">
    <property type="entry name" value="Peptidase S8/S53 domain"/>
    <property type="match status" value="1"/>
</dbReference>
<dbReference type="InterPro" id="IPR022398">
    <property type="entry name" value="Peptidase_S8_His-AS"/>
</dbReference>
<dbReference type="VEuPathDB" id="CryptoDB:GNI_004710"/>
<dbReference type="PROSITE" id="PS00138">
    <property type="entry name" value="SUBTILASE_SER"/>
    <property type="match status" value="1"/>
</dbReference>
<dbReference type="InterPro" id="IPR000209">
    <property type="entry name" value="Peptidase_S8/S53_dom"/>
</dbReference>
<evidence type="ECO:0000256" key="9">
    <source>
        <dbReference type="PROSITE-ProRule" id="PRU01240"/>
    </source>
</evidence>
<evidence type="ECO:0000256" key="1">
    <source>
        <dbReference type="ARBA" id="ARBA00011073"/>
    </source>
</evidence>
<keyword evidence="5" id="KW-0865">Zymogen</keyword>
<dbReference type="EMBL" id="AFNH02000038">
    <property type="protein sequence ID" value="EZG88391.1"/>
    <property type="molecule type" value="Genomic_DNA"/>
</dbReference>
<keyword evidence="3 9" id="KW-0378">Hydrolase</keyword>
<feature type="region of interest" description="Disordered" evidence="10">
    <location>
        <begin position="717"/>
        <end position="756"/>
    </location>
</feature>
<dbReference type="RefSeq" id="XP_011128565.1">
    <property type="nucleotide sequence ID" value="XM_011130263.1"/>
</dbReference>
<keyword evidence="4 9" id="KW-0720">Serine protease</keyword>
<feature type="active site" description="Charge relay system" evidence="8 9">
    <location>
        <position position="535"/>
    </location>
</feature>
<dbReference type="GO" id="GO:0006508">
    <property type="term" value="P:proteolysis"/>
    <property type="evidence" value="ECO:0007669"/>
    <property type="project" value="UniProtKB-KW"/>
</dbReference>
<dbReference type="InterPro" id="IPR051048">
    <property type="entry name" value="Peptidase_S8/S53_subtilisin"/>
</dbReference>
<feature type="compositionally biased region" description="Acidic residues" evidence="10">
    <location>
        <begin position="100"/>
        <end position="114"/>
    </location>
</feature>
<proteinExistence type="inferred from homology"/>
<sequence length="938" mass="99982">MRRRQLACLLLLLLELVGAKQYQFRIDHGFHSGGVYVHITNVSPNVCRITPRALTITRRKKNGPPTTNDPQPPRAAAFGDRIQVTHPTQQDARLWQTVDLGDDDLGDDTGDDSEYNLGEDSADDLGEDSADDLGEDSADDLGDDLDDDDDDAVDDRRGDLGEDRLEDDDLDDGDSDDNEAPPADDSFASSQGRAERVLRGQGIVEACLHILADLSYVRSRFFLNPVISFHLRRPHRHSSDQNQGSFRNGARAQLAHAVGWSSSHPVADDAAADDLAAGDDGEDEAAARDMERNGWALLRLMARHPSASGEIKRAVVSYFGDDPEGYDPEGYDPEEPHDRERKGDDLLRGSGVLENLVGSGSYARVCEGATDWLAGSLPNSPEHHVRPRPGAGCPANHLLCVRHVRAAHFAKHLPIGLVHFNWRESFLGQIAHLLRDLHCHPLVHTIEVDRPVGVTEWTGELDRSEMDHDEVHDEEVDHGEVESVGGGGPVGVAHEGVRRVSNDPLTNKQWHLQALHVDAAWALGAAVGTRVLVVDSGVETSHPDLARNFWRGGPTPIGRPGSSGQLGPSGVGAVSVLEGDPSPEDGVGHGTHCTGLVAAEVNNRLGVAGMTNNFVEVFTCKFLSKASGQMTDAIKCLDLALSGGFHVVSASWGGGFRLQALTTAINALQKVDILFVAAAGNSGLNFDAGAPSFWPACERFPHQLTVAAIKPSNRSPVGVRNPVGFRTQSSDDGGAQSPIGRTPPVPIGRTPPVGAQSTGGDIFELASFSNYGHTCVDVAAPGQRIYSTVPGHSYGSKSGTSMATPIVAGLAANVRARQPLLTALHTSELLQHTSEPGASFAQTVTAGGAVHAHRAVQAAACAIFLKRTTPTSKPRPLLGAPMFLRPQETGVLAVLPDTSKHDTRYAFNLTLVFASVINGVLPPVATGQVITVESSALL</sequence>
<feature type="compositionally biased region" description="Basic and acidic residues" evidence="10">
    <location>
        <begin position="334"/>
        <end position="346"/>
    </location>
</feature>
<dbReference type="GO" id="GO:0004252">
    <property type="term" value="F:serine-type endopeptidase activity"/>
    <property type="evidence" value="ECO:0007669"/>
    <property type="project" value="UniProtKB-UniRule"/>
</dbReference>
<evidence type="ECO:0000256" key="8">
    <source>
        <dbReference type="PIRSR" id="PIRSR615500-1"/>
    </source>
</evidence>
<evidence type="ECO:0000256" key="6">
    <source>
        <dbReference type="ARBA" id="ARBA00023529"/>
    </source>
</evidence>
<evidence type="ECO:0000256" key="3">
    <source>
        <dbReference type="ARBA" id="ARBA00022801"/>
    </source>
</evidence>
<dbReference type="OrthoDB" id="531541at2759"/>
<dbReference type="PROSITE" id="PS00137">
    <property type="entry name" value="SUBTILASE_HIS"/>
    <property type="match status" value="1"/>
</dbReference>
<dbReference type="Proteomes" id="UP000019763">
    <property type="component" value="Unassembled WGS sequence"/>
</dbReference>